<gene>
    <name evidence="1" type="ORF">ABVT43_05155</name>
</gene>
<protein>
    <submittedName>
        <fullName evidence="1">Uncharacterized protein</fullName>
    </submittedName>
</protein>
<comment type="caution">
    <text evidence="1">The sequence shown here is derived from an EMBL/GenBank/DDBJ whole genome shotgun (WGS) entry which is preliminary data.</text>
</comment>
<keyword evidence="2" id="KW-1185">Reference proteome</keyword>
<name>A0ABV2BRG6_9GAMM</name>
<evidence type="ECO:0000313" key="1">
    <source>
        <dbReference type="EMBL" id="MET1254508.1"/>
    </source>
</evidence>
<evidence type="ECO:0000313" key="2">
    <source>
        <dbReference type="Proteomes" id="UP001548189"/>
    </source>
</evidence>
<reference evidence="1 2" key="1">
    <citation type="submission" date="2024-06" db="EMBL/GenBank/DDBJ databases">
        <authorList>
            <person name="Li F."/>
        </authorList>
    </citation>
    <scope>NUCLEOTIDE SEQUENCE [LARGE SCALE GENOMIC DNA]</scope>
    <source>
        <strain evidence="1 2">GXAS 311</strain>
    </source>
</reference>
<dbReference type="EMBL" id="JBEVCJ010000004">
    <property type="protein sequence ID" value="MET1254508.1"/>
    <property type="molecule type" value="Genomic_DNA"/>
</dbReference>
<organism evidence="1 2">
    <name type="scientific">Aliikangiella maris</name>
    <dbReference type="NCBI Taxonomy" id="3162458"/>
    <lineage>
        <taxon>Bacteria</taxon>
        <taxon>Pseudomonadati</taxon>
        <taxon>Pseudomonadota</taxon>
        <taxon>Gammaproteobacteria</taxon>
        <taxon>Oceanospirillales</taxon>
        <taxon>Pleioneaceae</taxon>
        <taxon>Aliikangiella</taxon>
    </lineage>
</organism>
<accession>A0ABV2BRG6</accession>
<sequence length="110" mass="13273">MNKKIKLTCIVLFATMTAFSTVNAADNQQDEMAEMQKRLNAEVMEKPFSVADEKKIDDYIKSSMKKDLQPEKKAPDFWRPGYSCADIYHYGWNYYRSCRYYRHYYGRYWF</sequence>
<proteinExistence type="predicted"/>
<dbReference type="Proteomes" id="UP001548189">
    <property type="component" value="Unassembled WGS sequence"/>
</dbReference>